<evidence type="ECO:0000256" key="1">
    <source>
        <dbReference type="ARBA" id="ARBA00008791"/>
    </source>
</evidence>
<dbReference type="InterPro" id="IPR014729">
    <property type="entry name" value="Rossmann-like_a/b/a_fold"/>
</dbReference>
<dbReference type="AlphaFoldDB" id="A0A1L3MRS2"/>
<proteinExistence type="inferred from homology"/>
<protein>
    <recommendedName>
        <fullName evidence="2">Universal stress protein</fullName>
    </recommendedName>
</protein>
<evidence type="ECO:0000256" key="2">
    <source>
        <dbReference type="PIRNR" id="PIRNR006276"/>
    </source>
</evidence>
<dbReference type="InterPro" id="IPR006016">
    <property type="entry name" value="UspA"/>
</dbReference>
<dbReference type="Gene3D" id="3.40.50.620">
    <property type="entry name" value="HUPs"/>
    <property type="match status" value="1"/>
</dbReference>
<dbReference type="STRING" id="1547283.A9C19_09980"/>
<dbReference type="SUPFAM" id="SSF52402">
    <property type="entry name" value="Adenine nucleotide alpha hydrolases-like"/>
    <property type="match status" value="1"/>
</dbReference>
<gene>
    <name evidence="4" type="ORF">A9C19_09980</name>
</gene>
<dbReference type="PANTHER" id="PTHR46268">
    <property type="entry name" value="STRESS RESPONSE PROTEIN NHAX"/>
    <property type="match status" value="1"/>
</dbReference>
<accession>A0A1L3MRS2</accession>
<organism evidence="4 5">
    <name type="scientific">Bacillus weihaiensis</name>
    <dbReference type="NCBI Taxonomy" id="1547283"/>
    <lineage>
        <taxon>Bacteria</taxon>
        <taxon>Bacillati</taxon>
        <taxon>Bacillota</taxon>
        <taxon>Bacilli</taxon>
        <taxon>Bacillales</taxon>
        <taxon>Bacillaceae</taxon>
        <taxon>Bacillus</taxon>
    </lineage>
</organism>
<evidence type="ECO:0000313" key="5">
    <source>
        <dbReference type="Proteomes" id="UP000181936"/>
    </source>
</evidence>
<dbReference type="Pfam" id="PF00582">
    <property type="entry name" value="Usp"/>
    <property type="match status" value="1"/>
</dbReference>
<comment type="similarity">
    <text evidence="1 2">Belongs to the universal stress protein A family.</text>
</comment>
<feature type="domain" description="UspA" evidence="3">
    <location>
        <begin position="5"/>
        <end position="147"/>
    </location>
</feature>
<name>A0A1L3MRS2_9BACI</name>
<dbReference type="PANTHER" id="PTHR46268:SF6">
    <property type="entry name" value="UNIVERSAL STRESS PROTEIN UP12"/>
    <property type="match status" value="1"/>
</dbReference>
<reference evidence="4 5" key="1">
    <citation type="journal article" date="2016" name="Sci. Rep.">
        <title>Complete genome sequence and transcriptomic analysis of a novel marine strain Bacillus weihaiensis reveals the mechanism of brown algae degradation.</title>
        <authorList>
            <person name="Zhu Y."/>
            <person name="Chen P."/>
            <person name="Bao Y."/>
            <person name="Men Y."/>
            <person name="Zeng Y."/>
            <person name="Yang J."/>
            <person name="Sun J."/>
            <person name="Sun Y."/>
        </authorList>
    </citation>
    <scope>NUCLEOTIDE SEQUENCE [LARGE SCALE GENOMIC DNA]</scope>
    <source>
        <strain evidence="4 5">Alg07</strain>
    </source>
</reference>
<dbReference type="PIRSF" id="PIRSF006276">
    <property type="entry name" value="UspA"/>
    <property type="match status" value="1"/>
</dbReference>
<sequence>MNMVYERILVAIDGSDESEWAFKKAVNIAKRNSAKLLICNVIDARELSGVTYGLYADTRLSKEAETYAHNLLEKRKQTAVEMGVEQVETLIKFGSPKTKISKEIAPEYDVDLIVCGATGMNTVERLMIGSVSENILRYATCDVLVVRTPKEEDV</sequence>
<dbReference type="PRINTS" id="PR01438">
    <property type="entry name" value="UNVRSLSTRESS"/>
</dbReference>
<dbReference type="InterPro" id="IPR006015">
    <property type="entry name" value="Universal_stress_UspA"/>
</dbReference>
<dbReference type="KEGG" id="bwh:A9C19_09980"/>
<dbReference type="CDD" id="cd00293">
    <property type="entry name" value="USP-like"/>
    <property type="match status" value="1"/>
</dbReference>
<evidence type="ECO:0000259" key="3">
    <source>
        <dbReference type="Pfam" id="PF00582"/>
    </source>
</evidence>
<evidence type="ECO:0000313" key="4">
    <source>
        <dbReference type="EMBL" id="APH05050.1"/>
    </source>
</evidence>
<dbReference type="Proteomes" id="UP000181936">
    <property type="component" value="Chromosome"/>
</dbReference>
<dbReference type="OrthoDB" id="9789668at2"/>
<dbReference type="RefSeq" id="WP_072579843.1">
    <property type="nucleotide sequence ID" value="NZ_CP016020.1"/>
</dbReference>
<keyword evidence="5" id="KW-1185">Reference proteome</keyword>
<dbReference type="EMBL" id="CP016020">
    <property type="protein sequence ID" value="APH05050.1"/>
    <property type="molecule type" value="Genomic_DNA"/>
</dbReference>